<sequence>MSYFDRALVVITLVGILTGLVGTLVVLRKRVLFAQALTHATFPGAVIGILLGVSLQLGAVVACALIVGTITLIGRITPGGAGAASGVLLAGGFAAGALAQAFGSNVPIDMTALLFGSVLSVSTTDGVLAAVALGLSLLAIVFAGKHLVYAMFDPEGYRGLGYEPAAMEALLMVLTTITVVVTMPAVGAILTIALIAAPAAAARALTARLGVMLIIAPTLSVLSGIAGLLLSREFSVSAGACIALVATVLLGVALIVGRWMPRRLRGEVVA</sequence>
<feature type="transmembrane region" description="Helical" evidence="13">
    <location>
        <begin position="209"/>
        <end position="230"/>
    </location>
</feature>
<keyword evidence="9 13" id="KW-1133">Transmembrane helix</keyword>
<evidence type="ECO:0000313" key="14">
    <source>
        <dbReference type="EMBL" id="CAB4888150.1"/>
    </source>
</evidence>
<dbReference type="GO" id="GO:0010043">
    <property type="term" value="P:response to zinc ion"/>
    <property type="evidence" value="ECO:0007669"/>
    <property type="project" value="TreeGrafter"/>
</dbReference>
<dbReference type="AlphaFoldDB" id="A0A6J7F4Z6"/>
<evidence type="ECO:0000256" key="5">
    <source>
        <dbReference type="ARBA" id="ARBA00022475"/>
    </source>
</evidence>
<reference evidence="14" key="1">
    <citation type="submission" date="2020-05" db="EMBL/GenBank/DDBJ databases">
        <authorList>
            <person name="Chiriac C."/>
            <person name="Salcher M."/>
            <person name="Ghai R."/>
            <person name="Kavagutti S V."/>
        </authorList>
    </citation>
    <scope>NUCLEOTIDE SEQUENCE</scope>
</reference>
<keyword evidence="8" id="KW-0864">Zinc transport</keyword>
<feature type="transmembrane region" description="Helical" evidence="13">
    <location>
        <begin position="127"/>
        <end position="149"/>
    </location>
</feature>
<dbReference type="GO" id="GO:0006829">
    <property type="term" value="P:zinc ion transport"/>
    <property type="evidence" value="ECO:0007669"/>
    <property type="project" value="UniProtKB-KW"/>
</dbReference>
<feature type="transmembrane region" description="Helical" evidence="13">
    <location>
        <begin position="169"/>
        <end position="197"/>
    </location>
</feature>
<keyword evidence="6 13" id="KW-0812">Transmembrane</keyword>
<comment type="subcellular location">
    <subcellularLocation>
        <location evidence="2">Cell membrane</location>
        <topology evidence="2">Multi-pass membrane protein</topology>
    </subcellularLocation>
</comment>
<keyword evidence="7" id="KW-0862">Zinc</keyword>
<dbReference type="EMBL" id="CAFBMB010000004">
    <property type="protein sequence ID" value="CAB4888150.1"/>
    <property type="molecule type" value="Genomic_DNA"/>
</dbReference>
<comment type="function">
    <text evidence="1">Involved in the high-affinity zinc uptake transport system.</text>
</comment>
<dbReference type="Pfam" id="PF00950">
    <property type="entry name" value="ABC-3"/>
    <property type="match status" value="1"/>
</dbReference>
<evidence type="ECO:0000256" key="9">
    <source>
        <dbReference type="ARBA" id="ARBA00022989"/>
    </source>
</evidence>
<protein>
    <recommendedName>
        <fullName evidence="12">High-affinity zinc uptake system membrane protein ZnuB</fullName>
    </recommendedName>
</protein>
<evidence type="ECO:0000256" key="3">
    <source>
        <dbReference type="ARBA" id="ARBA00008034"/>
    </source>
</evidence>
<evidence type="ECO:0000256" key="12">
    <source>
        <dbReference type="ARBA" id="ARBA00040080"/>
    </source>
</evidence>
<evidence type="ECO:0000256" key="4">
    <source>
        <dbReference type="ARBA" id="ARBA00022448"/>
    </source>
</evidence>
<evidence type="ECO:0000256" key="7">
    <source>
        <dbReference type="ARBA" id="ARBA00022833"/>
    </source>
</evidence>
<evidence type="ECO:0000256" key="13">
    <source>
        <dbReference type="SAM" id="Phobius"/>
    </source>
</evidence>
<evidence type="ECO:0000256" key="1">
    <source>
        <dbReference type="ARBA" id="ARBA00002313"/>
    </source>
</evidence>
<keyword evidence="4" id="KW-0813">Transport</keyword>
<organism evidence="14">
    <name type="scientific">freshwater metagenome</name>
    <dbReference type="NCBI Taxonomy" id="449393"/>
    <lineage>
        <taxon>unclassified sequences</taxon>
        <taxon>metagenomes</taxon>
        <taxon>ecological metagenomes</taxon>
    </lineage>
</organism>
<dbReference type="Gene3D" id="1.10.3470.10">
    <property type="entry name" value="ABC transporter involved in vitamin B12 uptake, BtuC"/>
    <property type="match status" value="1"/>
</dbReference>
<gene>
    <name evidence="14" type="ORF">UFOPK3516_00114</name>
</gene>
<dbReference type="SUPFAM" id="SSF81345">
    <property type="entry name" value="ABC transporter involved in vitamin B12 uptake, BtuC"/>
    <property type="match status" value="1"/>
</dbReference>
<keyword evidence="10" id="KW-0406">Ion transport</keyword>
<dbReference type="PANTHER" id="PTHR30477:SF23">
    <property type="entry name" value="HIGH-AFFINITY ZINC UPTAKE SYSTEM MEMBRANE PROTEIN ZNUB"/>
    <property type="match status" value="1"/>
</dbReference>
<proteinExistence type="inferred from homology"/>
<feature type="transmembrane region" description="Helical" evidence="13">
    <location>
        <begin position="236"/>
        <end position="256"/>
    </location>
</feature>
<accession>A0A6J7F4Z6</accession>
<evidence type="ECO:0000256" key="2">
    <source>
        <dbReference type="ARBA" id="ARBA00004651"/>
    </source>
</evidence>
<dbReference type="PANTHER" id="PTHR30477">
    <property type="entry name" value="ABC-TRANSPORTER METAL-BINDING PROTEIN"/>
    <property type="match status" value="1"/>
</dbReference>
<comment type="similarity">
    <text evidence="3">Belongs to the ABC-3 integral membrane protein family.</text>
</comment>
<dbReference type="InterPro" id="IPR001626">
    <property type="entry name" value="ABC_TroCD"/>
</dbReference>
<keyword evidence="5" id="KW-1003">Cell membrane</keyword>
<keyword evidence="11 13" id="KW-0472">Membrane</keyword>
<dbReference type="InterPro" id="IPR037294">
    <property type="entry name" value="ABC_BtuC-like"/>
</dbReference>
<evidence type="ECO:0000256" key="6">
    <source>
        <dbReference type="ARBA" id="ARBA00022692"/>
    </source>
</evidence>
<evidence type="ECO:0000256" key="8">
    <source>
        <dbReference type="ARBA" id="ARBA00022906"/>
    </source>
</evidence>
<evidence type="ECO:0000256" key="10">
    <source>
        <dbReference type="ARBA" id="ARBA00023065"/>
    </source>
</evidence>
<dbReference type="GO" id="GO:0043190">
    <property type="term" value="C:ATP-binding cassette (ABC) transporter complex"/>
    <property type="evidence" value="ECO:0007669"/>
    <property type="project" value="InterPro"/>
</dbReference>
<evidence type="ECO:0000256" key="11">
    <source>
        <dbReference type="ARBA" id="ARBA00023136"/>
    </source>
</evidence>
<feature type="transmembrane region" description="Helical" evidence="13">
    <location>
        <begin position="6"/>
        <end position="27"/>
    </location>
</feature>
<feature type="transmembrane region" description="Helical" evidence="13">
    <location>
        <begin position="48"/>
        <end position="73"/>
    </location>
</feature>
<dbReference type="GO" id="GO:0055085">
    <property type="term" value="P:transmembrane transport"/>
    <property type="evidence" value="ECO:0007669"/>
    <property type="project" value="InterPro"/>
</dbReference>
<name>A0A6J7F4Z6_9ZZZZ</name>